<name>A0A1G8YPV9_9EURY</name>
<dbReference type="AlphaFoldDB" id="A0A1G8YPV9"/>
<dbReference type="RefSeq" id="WP_066954080.1">
    <property type="nucleotide sequence ID" value="NZ_BCNX01000003.1"/>
</dbReference>
<gene>
    <name evidence="2" type="ORF">SAMN04488571_103136</name>
</gene>
<dbReference type="EMBL" id="FNFT01000003">
    <property type="protein sequence ID" value="SDK04828.1"/>
    <property type="molecule type" value="Genomic_DNA"/>
</dbReference>
<accession>A0A1G8YPV9</accession>
<organism evidence="2 3">
    <name type="scientific">Methanoculleus thermophilus</name>
    <dbReference type="NCBI Taxonomy" id="2200"/>
    <lineage>
        <taxon>Archaea</taxon>
        <taxon>Methanobacteriati</taxon>
        <taxon>Methanobacteriota</taxon>
        <taxon>Stenosarchaea group</taxon>
        <taxon>Methanomicrobia</taxon>
        <taxon>Methanomicrobiales</taxon>
        <taxon>Methanomicrobiaceae</taxon>
        <taxon>Methanoculleus</taxon>
    </lineage>
</organism>
<dbReference type="OrthoDB" id="107626at2157"/>
<dbReference type="STRING" id="2200.GCA_001571405_00161"/>
<reference evidence="2 3" key="1">
    <citation type="submission" date="2016-10" db="EMBL/GenBank/DDBJ databases">
        <authorList>
            <person name="Varghese N."/>
            <person name="Submissions S."/>
        </authorList>
    </citation>
    <scope>NUCLEOTIDE SEQUENCE [LARGE SCALE GENOMIC DNA]</scope>
    <source>
        <strain evidence="2 3">DSM 2373</strain>
    </source>
</reference>
<keyword evidence="1" id="KW-0472">Membrane</keyword>
<feature type="transmembrane region" description="Helical" evidence="1">
    <location>
        <begin position="30"/>
        <end position="53"/>
    </location>
</feature>
<sequence>MKKQTALITGLAAAGIGIAGEPLAAAGYLPVWAAQILAVIAFPAFVVFIALWWNAKTKDGDIPFIGY</sequence>
<keyword evidence="3" id="KW-1185">Reference proteome</keyword>
<evidence type="ECO:0000313" key="2">
    <source>
        <dbReference type="EMBL" id="SDK04828.1"/>
    </source>
</evidence>
<proteinExistence type="predicted"/>
<protein>
    <submittedName>
        <fullName evidence="2">Energy-converting hydrogenase A subunit I</fullName>
    </submittedName>
</protein>
<dbReference type="Proteomes" id="UP000326500">
    <property type="component" value="Unassembled WGS sequence"/>
</dbReference>
<evidence type="ECO:0000256" key="1">
    <source>
        <dbReference type="SAM" id="Phobius"/>
    </source>
</evidence>
<keyword evidence="1" id="KW-1133">Transmembrane helix</keyword>
<evidence type="ECO:0000313" key="3">
    <source>
        <dbReference type="Proteomes" id="UP000326500"/>
    </source>
</evidence>
<keyword evidence="1" id="KW-0812">Transmembrane</keyword>